<evidence type="ECO:0000256" key="1">
    <source>
        <dbReference type="SAM" id="Phobius"/>
    </source>
</evidence>
<feature type="transmembrane region" description="Helical" evidence="1">
    <location>
        <begin position="438"/>
        <end position="457"/>
    </location>
</feature>
<feature type="transmembrane region" description="Helical" evidence="1">
    <location>
        <begin position="235"/>
        <end position="252"/>
    </location>
</feature>
<keyword evidence="1" id="KW-1133">Transmembrane helix</keyword>
<sequence length="560" mass="63361">MSHLGLMQVMASWGLWVSAVSLLLLCPRKNLSPLGKGWRSWSVRPVGSSLLVAFTATGICLSVGLGHWPAPRAHDEHAYLLLSDTFAHGRLTNPTHPLPAAFESPYLIFSPTYSSKYPPASSLFMAIGQRLFGVPLVGVWLGFALASLATLWMLRAWLPPRWALVGALLATAHVHIAAAPIFSWSNTYWGGSIAMLGGALLFGAMRRVMRRPSIVDSMLLGVGLVLMANTRPFEGLIASLFAAAALLAWLIGSNRFSLGRVLLTLVLPTCVPLVAGALLMGVYNRAVTGSALRMPYMHHEEIYGVAPLFLWQSPKPAKQIENPRLSEYQNFWAVRQYTRQQTLEGYWEGFERKWSWIYRFYLPLFWFYLVPLIPFTWTNRWALFASSTILLTLGVGALCTWFLPHYVAPLVPLWFFLVTSLFRKAYVAFRESKLGRAVTIGVIVLVMMTQAMVLPLGPDKRDRFNWERERCRRYFESQPGRHLVIVRYRPGDDIDDEWVYNGADLFGDKVLWAHDLGREPNAELMRYYFDRTTWLVVPSGDDGRLEVTKEYTPWKPTSLQ</sequence>
<feature type="transmembrane region" description="Helical" evidence="1">
    <location>
        <begin position="46"/>
        <end position="68"/>
    </location>
</feature>
<feature type="transmembrane region" description="Helical" evidence="1">
    <location>
        <begin position="409"/>
        <end position="426"/>
    </location>
</feature>
<evidence type="ECO:0000313" key="3">
    <source>
        <dbReference type="Proteomes" id="UP000317093"/>
    </source>
</evidence>
<evidence type="ECO:0008006" key="4">
    <source>
        <dbReference type="Google" id="ProtNLM"/>
    </source>
</evidence>
<feature type="transmembrane region" description="Helical" evidence="1">
    <location>
        <begin position="261"/>
        <end position="283"/>
    </location>
</feature>
<dbReference type="EMBL" id="CP036279">
    <property type="protein sequence ID" value="QDU60825.1"/>
    <property type="molecule type" value="Genomic_DNA"/>
</dbReference>
<feature type="transmembrane region" description="Helical" evidence="1">
    <location>
        <begin position="188"/>
        <end position="205"/>
    </location>
</feature>
<organism evidence="2 3">
    <name type="scientific">Kolteria novifilia</name>
    <dbReference type="NCBI Taxonomy" id="2527975"/>
    <lineage>
        <taxon>Bacteria</taxon>
        <taxon>Pseudomonadati</taxon>
        <taxon>Planctomycetota</taxon>
        <taxon>Planctomycetia</taxon>
        <taxon>Kolteriales</taxon>
        <taxon>Kolteriaceae</taxon>
        <taxon>Kolteria</taxon>
    </lineage>
</organism>
<protein>
    <recommendedName>
        <fullName evidence="4">Glycosyltransferase RgtA/B/C/D-like domain-containing protein</fullName>
    </recommendedName>
</protein>
<feature type="transmembrane region" description="Helical" evidence="1">
    <location>
        <begin position="6"/>
        <end position="25"/>
    </location>
</feature>
<proteinExistence type="predicted"/>
<keyword evidence="1" id="KW-0472">Membrane</keyword>
<feature type="transmembrane region" description="Helical" evidence="1">
    <location>
        <begin position="161"/>
        <end position="182"/>
    </location>
</feature>
<dbReference type="KEGG" id="knv:Pan216_16770"/>
<feature type="transmembrane region" description="Helical" evidence="1">
    <location>
        <begin position="132"/>
        <end position="154"/>
    </location>
</feature>
<name>A0A518B1G8_9BACT</name>
<accession>A0A518B1G8</accession>
<dbReference type="Proteomes" id="UP000317093">
    <property type="component" value="Chromosome"/>
</dbReference>
<feature type="transmembrane region" description="Helical" evidence="1">
    <location>
        <begin position="356"/>
        <end position="375"/>
    </location>
</feature>
<gene>
    <name evidence="2" type="ORF">Pan216_16770</name>
</gene>
<keyword evidence="1" id="KW-0812">Transmembrane</keyword>
<evidence type="ECO:0000313" key="2">
    <source>
        <dbReference type="EMBL" id="QDU60825.1"/>
    </source>
</evidence>
<dbReference type="AlphaFoldDB" id="A0A518B1G8"/>
<keyword evidence="3" id="KW-1185">Reference proteome</keyword>
<reference evidence="2 3" key="1">
    <citation type="submission" date="2019-02" db="EMBL/GenBank/DDBJ databases">
        <title>Deep-cultivation of Planctomycetes and their phenomic and genomic characterization uncovers novel biology.</title>
        <authorList>
            <person name="Wiegand S."/>
            <person name="Jogler M."/>
            <person name="Boedeker C."/>
            <person name="Pinto D."/>
            <person name="Vollmers J."/>
            <person name="Rivas-Marin E."/>
            <person name="Kohn T."/>
            <person name="Peeters S.H."/>
            <person name="Heuer A."/>
            <person name="Rast P."/>
            <person name="Oberbeckmann S."/>
            <person name="Bunk B."/>
            <person name="Jeske O."/>
            <person name="Meyerdierks A."/>
            <person name="Storesund J.E."/>
            <person name="Kallscheuer N."/>
            <person name="Luecker S."/>
            <person name="Lage O.M."/>
            <person name="Pohl T."/>
            <person name="Merkel B.J."/>
            <person name="Hornburger P."/>
            <person name="Mueller R.-W."/>
            <person name="Bruemmer F."/>
            <person name="Labrenz M."/>
            <person name="Spormann A.M."/>
            <person name="Op den Camp H."/>
            <person name="Overmann J."/>
            <person name="Amann R."/>
            <person name="Jetten M.S.M."/>
            <person name="Mascher T."/>
            <person name="Medema M.H."/>
            <person name="Devos D.P."/>
            <person name="Kaster A.-K."/>
            <person name="Ovreas L."/>
            <person name="Rohde M."/>
            <person name="Galperin M.Y."/>
            <person name="Jogler C."/>
        </authorList>
    </citation>
    <scope>NUCLEOTIDE SEQUENCE [LARGE SCALE GENOMIC DNA]</scope>
    <source>
        <strain evidence="2 3">Pan216</strain>
    </source>
</reference>